<dbReference type="GO" id="GO:0005829">
    <property type="term" value="C:cytosol"/>
    <property type="evidence" value="ECO:0007669"/>
    <property type="project" value="TreeGrafter"/>
</dbReference>
<keyword evidence="8 13" id="KW-0418">Kinase</keyword>
<dbReference type="InterPro" id="IPR001048">
    <property type="entry name" value="Asp/Glu/Uridylate_kinase"/>
</dbReference>
<dbReference type="Pfam" id="PF00696">
    <property type="entry name" value="AA_kinase"/>
    <property type="match status" value="1"/>
</dbReference>
<comment type="pathway">
    <text evidence="3 14">Amino-acid biosynthesis; L-threonine biosynthesis; L-threonine from L-aspartate: step 1/5.</text>
</comment>
<dbReference type="STRING" id="394096.DB31_5456"/>
<comment type="similarity">
    <text evidence="4 13">Belongs to the aspartokinase family.</text>
</comment>
<dbReference type="GO" id="GO:0009088">
    <property type="term" value="P:threonine biosynthetic process"/>
    <property type="evidence" value="ECO:0007669"/>
    <property type="project" value="UniProtKB-UniPathway"/>
</dbReference>
<dbReference type="EC" id="2.7.2.4" evidence="13"/>
<comment type="catalytic activity">
    <reaction evidence="11 13">
        <text>L-aspartate + ATP = 4-phospho-L-aspartate + ADP</text>
        <dbReference type="Rhea" id="RHEA:23776"/>
        <dbReference type="ChEBI" id="CHEBI:29991"/>
        <dbReference type="ChEBI" id="CHEBI:30616"/>
        <dbReference type="ChEBI" id="CHEBI:57535"/>
        <dbReference type="ChEBI" id="CHEBI:456216"/>
        <dbReference type="EC" id="2.7.2.4"/>
    </reaction>
</comment>
<evidence type="ECO:0000259" key="15">
    <source>
        <dbReference type="PROSITE" id="PS51671"/>
    </source>
</evidence>
<protein>
    <recommendedName>
        <fullName evidence="13">Aspartokinase</fullName>
        <ecNumber evidence="13">2.7.2.4</ecNumber>
    </recommendedName>
</protein>
<dbReference type="InterPro" id="IPR045865">
    <property type="entry name" value="ACT-like_dom_sf"/>
</dbReference>
<dbReference type="NCBIfam" id="NF005154">
    <property type="entry name" value="PRK06635.1-2"/>
    <property type="match status" value="1"/>
</dbReference>
<evidence type="ECO:0000256" key="6">
    <source>
        <dbReference type="ARBA" id="ARBA00022679"/>
    </source>
</evidence>
<dbReference type="InterPro" id="IPR002912">
    <property type="entry name" value="ACT_dom"/>
</dbReference>
<evidence type="ECO:0000256" key="11">
    <source>
        <dbReference type="ARBA" id="ARBA00047872"/>
    </source>
</evidence>
<dbReference type="CDD" id="cd04913">
    <property type="entry name" value="ACT_AKii-LysC-BS-like_1"/>
    <property type="match status" value="1"/>
</dbReference>
<evidence type="ECO:0000256" key="8">
    <source>
        <dbReference type="ARBA" id="ARBA00022777"/>
    </source>
</evidence>
<dbReference type="SUPFAM" id="SSF55021">
    <property type="entry name" value="ACT-like"/>
    <property type="match status" value="2"/>
</dbReference>
<keyword evidence="10" id="KW-0457">Lysine biosynthesis</keyword>
<dbReference type="Pfam" id="PF22468">
    <property type="entry name" value="ACT_9"/>
    <property type="match status" value="1"/>
</dbReference>
<dbReference type="PIRSF" id="PIRSF000726">
    <property type="entry name" value="Asp_kin"/>
    <property type="match status" value="1"/>
</dbReference>
<dbReference type="UniPathway" id="UPA00034">
    <property type="reaction ID" value="UER00015"/>
</dbReference>
<reference evidence="16 17" key="1">
    <citation type="submission" date="2014-04" db="EMBL/GenBank/DDBJ databases">
        <title>Genome assembly of Hyalangium minutum DSM 14724.</title>
        <authorList>
            <person name="Sharma G."/>
            <person name="Subramanian S."/>
        </authorList>
    </citation>
    <scope>NUCLEOTIDE SEQUENCE [LARGE SCALE GENOMIC DNA]</scope>
    <source>
        <strain evidence="16 17">DSM 14724</strain>
    </source>
</reference>
<dbReference type="InterPro" id="IPR001341">
    <property type="entry name" value="Asp_kinase"/>
</dbReference>
<evidence type="ECO:0000256" key="3">
    <source>
        <dbReference type="ARBA" id="ARBA00005139"/>
    </source>
</evidence>
<dbReference type="InterPro" id="IPR041740">
    <property type="entry name" value="AKii-LysC-BS"/>
</dbReference>
<dbReference type="PANTHER" id="PTHR21499:SF3">
    <property type="entry name" value="ASPARTOKINASE"/>
    <property type="match status" value="1"/>
</dbReference>
<keyword evidence="9 12" id="KW-0067">ATP-binding</keyword>
<keyword evidence="17" id="KW-1185">Reference proteome</keyword>
<dbReference type="FunFam" id="3.30.2130.10:FF:000002">
    <property type="entry name" value="Aspartokinase"/>
    <property type="match status" value="1"/>
</dbReference>
<evidence type="ECO:0000256" key="12">
    <source>
        <dbReference type="PIRSR" id="PIRSR000726-1"/>
    </source>
</evidence>
<dbReference type="Gene3D" id="3.30.2130.10">
    <property type="entry name" value="VC0802-like"/>
    <property type="match status" value="1"/>
</dbReference>
<dbReference type="GO" id="GO:0004072">
    <property type="term" value="F:aspartate kinase activity"/>
    <property type="evidence" value="ECO:0007669"/>
    <property type="project" value="UniProtKB-EC"/>
</dbReference>
<organism evidence="16 17">
    <name type="scientific">Hyalangium minutum</name>
    <dbReference type="NCBI Taxonomy" id="394096"/>
    <lineage>
        <taxon>Bacteria</taxon>
        <taxon>Pseudomonadati</taxon>
        <taxon>Myxococcota</taxon>
        <taxon>Myxococcia</taxon>
        <taxon>Myxococcales</taxon>
        <taxon>Cystobacterineae</taxon>
        <taxon>Archangiaceae</taxon>
        <taxon>Hyalangium</taxon>
    </lineage>
</organism>
<dbReference type="EMBL" id="JMCB01000003">
    <property type="protein sequence ID" value="KFE70414.1"/>
    <property type="molecule type" value="Genomic_DNA"/>
</dbReference>
<dbReference type="UniPathway" id="UPA00050">
    <property type="reaction ID" value="UER00461"/>
</dbReference>
<dbReference type="GO" id="GO:0005524">
    <property type="term" value="F:ATP binding"/>
    <property type="evidence" value="ECO:0007669"/>
    <property type="project" value="UniProtKB-KW"/>
</dbReference>
<dbReference type="CDD" id="cd04261">
    <property type="entry name" value="AAK_AKii-LysC-BS"/>
    <property type="match status" value="1"/>
</dbReference>
<dbReference type="NCBIfam" id="TIGR00656">
    <property type="entry name" value="asp_kin_monofn"/>
    <property type="match status" value="1"/>
</dbReference>
<evidence type="ECO:0000256" key="1">
    <source>
        <dbReference type="ARBA" id="ARBA00004766"/>
    </source>
</evidence>
<evidence type="ECO:0000256" key="9">
    <source>
        <dbReference type="ARBA" id="ARBA00022840"/>
    </source>
</evidence>
<dbReference type="Proteomes" id="UP000028725">
    <property type="component" value="Unassembled WGS sequence"/>
</dbReference>
<dbReference type="PROSITE" id="PS00324">
    <property type="entry name" value="ASPARTOKINASE"/>
    <property type="match status" value="1"/>
</dbReference>
<dbReference type="InterPro" id="IPR054352">
    <property type="entry name" value="ACT_Aspartokinase"/>
</dbReference>
<feature type="binding site" evidence="12">
    <location>
        <position position="47"/>
    </location>
    <ligand>
        <name>substrate</name>
    </ligand>
</feature>
<dbReference type="PANTHER" id="PTHR21499">
    <property type="entry name" value="ASPARTATE KINASE"/>
    <property type="match status" value="1"/>
</dbReference>
<dbReference type="Gene3D" id="3.40.1160.10">
    <property type="entry name" value="Acetylglutamate kinase-like"/>
    <property type="match status" value="1"/>
</dbReference>
<dbReference type="NCBIfam" id="NF005155">
    <property type="entry name" value="PRK06635.1-4"/>
    <property type="match status" value="1"/>
</dbReference>
<feature type="domain" description="ACT" evidence="15">
    <location>
        <begin position="264"/>
        <end position="349"/>
    </location>
</feature>
<evidence type="ECO:0000256" key="14">
    <source>
        <dbReference type="RuleBase" id="RU004249"/>
    </source>
</evidence>
<dbReference type="GO" id="GO:0009090">
    <property type="term" value="P:homoserine biosynthetic process"/>
    <property type="evidence" value="ECO:0007669"/>
    <property type="project" value="TreeGrafter"/>
</dbReference>
<keyword evidence="7 12" id="KW-0547">Nucleotide-binding</keyword>
<evidence type="ECO:0000256" key="2">
    <source>
        <dbReference type="ARBA" id="ARBA00004986"/>
    </source>
</evidence>
<dbReference type="GO" id="GO:0009089">
    <property type="term" value="P:lysine biosynthetic process via diaminopimelate"/>
    <property type="evidence" value="ECO:0007669"/>
    <property type="project" value="UniProtKB-UniPathway"/>
</dbReference>
<name>A0A085WRV1_9BACT</name>
<dbReference type="CDD" id="cd04923">
    <property type="entry name" value="ACT_AK-LysC-DapG-like_2"/>
    <property type="match status" value="1"/>
</dbReference>
<dbReference type="PROSITE" id="PS51671">
    <property type="entry name" value="ACT"/>
    <property type="match status" value="1"/>
</dbReference>
<accession>A0A085WRV1</accession>
<evidence type="ECO:0000256" key="4">
    <source>
        <dbReference type="ARBA" id="ARBA00010122"/>
    </source>
</evidence>
<evidence type="ECO:0000256" key="7">
    <source>
        <dbReference type="ARBA" id="ARBA00022741"/>
    </source>
</evidence>
<feature type="binding site" evidence="12">
    <location>
        <begin position="209"/>
        <end position="210"/>
    </location>
    <ligand>
        <name>ATP</name>
        <dbReference type="ChEBI" id="CHEBI:30616"/>
    </ligand>
</feature>
<evidence type="ECO:0000256" key="10">
    <source>
        <dbReference type="ARBA" id="ARBA00023154"/>
    </source>
</evidence>
<dbReference type="FunFam" id="3.40.1160.10:FF:000002">
    <property type="entry name" value="Aspartokinase"/>
    <property type="match status" value="1"/>
</dbReference>
<dbReference type="SUPFAM" id="SSF53633">
    <property type="entry name" value="Carbamate kinase-like"/>
    <property type="match status" value="1"/>
</dbReference>
<keyword evidence="5 14" id="KW-0028">Amino-acid biosynthesis</keyword>
<dbReference type="InterPro" id="IPR001057">
    <property type="entry name" value="Glu/AcGlu_kinase"/>
</dbReference>
<dbReference type="Pfam" id="PF01842">
    <property type="entry name" value="ACT"/>
    <property type="match status" value="1"/>
</dbReference>
<evidence type="ECO:0000313" key="16">
    <source>
        <dbReference type="EMBL" id="KFE70414.1"/>
    </source>
</evidence>
<dbReference type="PRINTS" id="PR00474">
    <property type="entry name" value="GLU5KINASE"/>
</dbReference>
<dbReference type="UniPathway" id="UPA00051">
    <property type="reaction ID" value="UER00462"/>
</dbReference>
<feature type="binding site" evidence="12">
    <location>
        <position position="179"/>
    </location>
    <ligand>
        <name>ATP</name>
        <dbReference type="ChEBI" id="CHEBI:30616"/>
    </ligand>
</feature>
<sequence>MALIVQKYGGTSVGDVERIKNVARRCIAAQKAGHEVVVVVSAMSGETNRLLKLVSQITDRPSEREQDVVAATGEQVTIGLVSLAIQAQKRKAVSFMGHQVAITTDSAFSKARIKSIDAEKIRAALKKKHIVVVAGFQGVDEDGNVTTLGRGGSDTTAVALAAALKADACEIYTDVDGVYTTDPNVAPAARKLDRISYEEMLELASVGAKVLQIRSVEFAMKYKVPLWVKSSFTDDPGTLVCEEDPSMEDVVVSGIAYDKNEAKIAIRSVPDVPGVAAKIFGALDEKNIIVDLIVQNVSKDGRTDLTFTVGKADLVKAKDVVRKIAKAIKIKAEDVEMDEQISKVSIVGVGMRNHSGVAAKMFKVLAGAGINVQMISTSEIKVSCVIHANYTELAVRELHTAFGLDKPVSEGVAESVPLKG</sequence>
<comment type="caution">
    <text evidence="16">The sequence shown here is derived from an EMBL/GenBank/DDBJ whole genome shotgun (WGS) entry which is preliminary data.</text>
</comment>
<dbReference type="AlphaFoldDB" id="A0A085WRV1"/>
<dbReference type="InterPro" id="IPR005260">
    <property type="entry name" value="Asp_kin_monofn"/>
</dbReference>
<feature type="binding site" evidence="12">
    <location>
        <begin position="7"/>
        <end position="10"/>
    </location>
    <ligand>
        <name>ATP</name>
        <dbReference type="ChEBI" id="CHEBI:30616"/>
    </ligand>
</feature>
<feature type="binding site" evidence="12">
    <location>
        <begin position="173"/>
        <end position="174"/>
    </location>
    <ligand>
        <name>ATP</name>
        <dbReference type="ChEBI" id="CHEBI:30616"/>
    </ligand>
</feature>
<dbReference type="PATRIC" id="fig|394096.3.peg.1935"/>
<evidence type="ECO:0000313" key="17">
    <source>
        <dbReference type="Proteomes" id="UP000028725"/>
    </source>
</evidence>
<dbReference type="InterPro" id="IPR036393">
    <property type="entry name" value="AceGlu_kinase-like_sf"/>
</dbReference>
<proteinExistence type="inferred from homology"/>
<comment type="pathway">
    <text evidence="2 14">Amino-acid biosynthesis; L-methionine biosynthesis via de novo pathway; L-homoserine from L-aspartate: step 1/3.</text>
</comment>
<dbReference type="InterPro" id="IPR018042">
    <property type="entry name" value="Aspartate_kinase_CS"/>
</dbReference>
<evidence type="ECO:0000256" key="5">
    <source>
        <dbReference type="ARBA" id="ARBA00022605"/>
    </source>
</evidence>
<gene>
    <name evidence="16" type="ORF">DB31_5456</name>
</gene>
<keyword evidence="6 13" id="KW-0808">Transferase</keyword>
<feature type="binding site" evidence="12">
    <location>
        <position position="74"/>
    </location>
    <ligand>
        <name>substrate</name>
    </ligand>
</feature>
<dbReference type="NCBIfam" id="TIGR00657">
    <property type="entry name" value="asp_kinases"/>
    <property type="match status" value="1"/>
</dbReference>
<comment type="pathway">
    <text evidence="1 14">Amino-acid biosynthesis; L-lysine biosynthesis via DAP pathway; (S)-tetrahydrodipicolinate from L-aspartate: step 1/4.</text>
</comment>
<dbReference type="RefSeq" id="WP_044185480.1">
    <property type="nucleotide sequence ID" value="NZ_JMCB01000003.1"/>
</dbReference>
<evidence type="ECO:0000256" key="13">
    <source>
        <dbReference type="RuleBase" id="RU003448"/>
    </source>
</evidence>